<dbReference type="GeneID" id="9498961"/>
<dbReference type="OrthoDB" id="46192at2157"/>
<dbReference type="GO" id="GO:0046872">
    <property type="term" value="F:metal ion binding"/>
    <property type="evidence" value="ECO:0007669"/>
    <property type="project" value="UniProtKB-KW"/>
</dbReference>
<dbReference type="GO" id="GO:0051539">
    <property type="term" value="F:4 iron, 4 sulfur cluster binding"/>
    <property type="evidence" value="ECO:0007669"/>
    <property type="project" value="TreeGrafter"/>
</dbReference>
<dbReference type="SFLD" id="SFLDS00029">
    <property type="entry name" value="Radical_SAM"/>
    <property type="match status" value="1"/>
</dbReference>
<dbReference type="Gene3D" id="3.20.20.70">
    <property type="entry name" value="Aldolase class I"/>
    <property type="match status" value="1"/>
</dbReference>
<dbReference type="InParanoid" id="D9Q1E6"/>
<gene>
    <name evidence="6" type="ordered locus">ASAC_0728</name>
</gene>
<dbReference type="PROSITE" id="PS51918">
    <property type="entry name" value="RADICAL_SAM"/>
    <property type="match status" value="1"/>
</dbReference>
<dbReference type="SMART" id="SM00729">
    <property type="entry name" value="Elp3"/>
    <property type="match status" value="1"/>
</dbReference>
<reference evidence="6 7" key="1">
    <citation type="journal article" date="2010" name="Appl. Environ. Microbiol.">
        <title>The genome sequence of the crenarchaeon Acidilobus saccharovorans supports a new order, Acidilobales, and suggests an important ecological role in terrestrial acidic hot springs.</title>
        <authorList>
            <person name="Mardanov A.V."/>
            <person name="Svetlitchnyi V.A."/>
            <person name="Beletsky A.V."/>
            <person name="Prokofeva M.I."/>
            <person name="Bonch-Osmolovskaya E.A."/>
            <person name="Ravin N.V."/>
            <person name="Skryabin K.G."/>
        </authorList>
    </citation>
    <scope>NUCLEOTIDE SEQUENCE [LARGE SCALE GENOMIC DNA]</scope>
    <source>
        <strain evidence="7">DSM 16705 / JCM 18335 / VKM B-2471 / 345-15</strain>
    </source>
</reference>
<evidence type="ECO:0000259" key="5">
    <source>
        <dbReference type="PROSITE" id="PS51918"/>
    </source>
</evidence>
<name>D9Q1E6_ACIS3</name>
<dbReference type="GO" id="GO:0006779">
    <property type="term" value="P:porphyrin-containing compound biosynthetic process"/>
    <property type="evidence" value="ECO:0007669"/>
    <property type="project" value="TreeGrafter"/>
</dbReference>
<evidence type="ECO:0000313" key="6">
    <source>
        <dbReference type="EMBL" id="ADL19134.1"/>
    </source>
</evidence>
<organism evidence="6 7">
    <name type="scientific">Acidilobus saccharovorans (strain DSM 16705 / JCM 18335 / VKM B-2471 / 345-15)</name>
    <dbReference type="NCBI Taxonomy" id="666510"/>
    <lineage>
        <taxon>Archaea</taxon>
        <taxon>Thermoproteota</taxon>
        <taxon>Thermoprotei</taxon>
        <taxon>Acidilobales</taxon>
        <taxon>Acidilobaceae</taxon>
        <taxon>Acidilobus</taxon>
    </lineage>
</organism>
<feature type="domain" description="Radical SAM core" evidence="5">
    <location>
        <begin position="18"/>
        <end position="242"/>
    </location>
</feature>
<dbReference type="STRING" id="666510.ASAC_0728"/>
<dbReference type="Proteomes" id="UP000000346">
    <property type="component" value="Chromosome"/>
</dbReference>
<dbReference type="InterPro" id="IPR013785">
    <property type="entry name" value="Aldolase_TIM"/>
</dbReference>
<dbReference type="eggNOG" id="arCOG07424">
    <property type="taxonomic scope" value="Archaea"/>
</dbReference>
<dbReference type="GO" id="GO:0003824">
    <property type="term" value="F:catalytic activity"/>
    <property type="evidence" value="ECO:0007669"/>
    <property type="project" value="InterPro"/>
</dbReference>
<dbReference type="HOGENOM" id="CLU_027579_3_1_2"/>
<keyword evidence="3" id="KW-0408">Iron</keyword>
<dbReference type="SFLD" id="SFLDG01065">
    <property type="entry name" value="anaerobic_coproporphyrinogen-I"/>
    <property type="match status" value="1"/>
</dbReference>
<dbReference type="InterPro" id="IPR007197">
    <property type="entry name" value="rSAM"/>
</dbReference>
<keyword evidence="2" id="KW-0479">Metal-binding</keyword>
<dbReference type="EMBL" id="CP001742">
    <property type="protein sequence ID" value="ADL19134.1"/>
    <property type="molecule type" value="Genomic_DNA"/>
</dbReference>
<dbReference type="SUPFAM" id="SSF102114">
    <property type="entry name" value="Radical SAM enzymes"/>
    <property type="match status" value="1"/>
</dbReference>
<keyword evidence="7" id="KW-1185">Reference proteome</keyword>
<proteinExistence type="predicted"/>
<dbReference type="Pfam" id="PF04055">
    <property type="entry name" value="Radical_SAM"/>
    <property type="match status" value="1"/>
</dbReference>
<dbReference type="GO" id="GO:0005737">
    <property type="term" value="C:cytoplasm"/>
    <property type="evidence" value="ECO:0007669"/>
    <property type="project" value="TreeGrafter"/>
</dbReference>
<dbReference type="PANTHER" id="PTHR13932">
    <property type="entry name" value="COPROPORPHYRINIGEN III OXIDASE"/>
    <property type="match status" value="1"/>
</dbReference>
<evidence type="ECO:0000256" key="3">
    <source>
        <dbReference type="ARBA" id="ARBA00023004"/>
    </source>
</evidence>
<dbReference type="CDD" id="cd01335">
    <property type="entry name" value="Radical_SAM"/>
    <property type="match status" value="1"/>
</dbReference>
<protein>
    <submittedName>
        <fullName evidence="6">Coproporphyrinogen III oxidase</fullName>
    </submittedName>
</protein>
<dbReference type="AlphaFoldDB" id="D9Q1E6"/>
<evidence type="ECO:0000256" key="4">
    <source>
        <dbReference type="ARBA" id="ARBA00023014"/>
    </source>
</evidence>
<keyword evidence="1" id="KW-0949">S-adenosyl-L-methionine</keyword>
<dbReference type="PANTHER" id="PTHR13932:SF5">
    <property type="entry name" value="RADICAL S-ADENOSYL METHIONINE DOMAIN-CONTAINING PROTEIN 1, MITOCHONDRIAL"/>
    <property type="match status" value="1"/>
</dbReference>
<evidence type="ECO:0000313" key="7">
    <source>
        <dbReference type="Proteomes" id="UP000000346"/>
    </source>
</evidence>
<dbReference type="KEGG" id="asc:ASAC_0728"/>
<keyword evidence="4" id="KW-0411">Iron-sulfur</keyword>
<evidence type="ECO:0000256" key="1">
    <source>
        <dbReference type="ARBA" id="ARBA00022691"/>
    </source>
</evidence>
<sequence length="398" mass="44202">MMDRFNFNVELVDGLELSEPEGPLPLYVHVPFCPFMCPFCVFFSVPYREAAARAYVKSLTAEVEGLMSRWEGARFPEVYVGGGTPTMLTEGVCELLDVIRSYQGAVEASVEGSPYDVDDNKVSMLASAGVTRISLGVQSFFPDRLARLGRPRISSEAILSTIEACSRVKTVNVDIIFNYPGQREGDLIDEVEAFYNSKANQLTLYPLMPSIREPATVCPCSEKRERALYRLAVSQARRLGLTQLTAWCFSKSSGGLSDEYIVDSDLFVGVGAGAMSHLRGLFTANTFNISKYESLVAKGEPTVSLARRLSREEEERLYALYGLYGLGLDKDGFRRKFGRGVYRAMPRELLLMELLGLVKDTGRSIVPTSRGLYAVSLLMKLFYIKVSHIRAMAIRASL</sequence>
<dbReference type="InterPro" id="IPR034505">
    <property type="entry name" value="Coproporphyrinogen-III_oxidase"/>
</dbReference>
<dbReference type="InterPro" id="IPR058240">
    <property type="entry name" value="rSAM_sf"/>
</dbReference>
<dbReference type="InterPro" id="IPR006638">
    <property type="entry name" value="Elp3/MiaA/NifB-like_rSAM"/>
</dbReference>
<accession>D9Q1E6</accession>
<dbReference type="RefSeq" id="WP_013266646.1">
    <property type="nucleotide sequence ID" value="NC_014374.1"/>
</dbReference>
<evidence type="ECO:0000256" key="2">
    <source>
        <dbReference type="ARBA" id="ARBA00022723"/>
    </source>
</evidence>